<organism evidence="2 3">
    <name type="scientific">Cercospora berteroae</name>
    <dbReference type="NCBI Taxonomy" id="357750"/>
    <lineage>
        <taxon>Eukaryota</taxon>
        <taxon>Fungi</taxon>
        <taxon>Dikarya</taxon>
        <taxon>Ascomycota</taxon>
        <taxon>Pezizomycotina</taxon>
        <taxon>Dothideomycetes</taxon>
        <taxon>Dothideomycetidae</taxon>
        <taxon>Mycosphaerellales</taxon>
        <taxon>Mycosphaerellaceae</taxon>
        <taxon>Cercospora</taxon>
    </lineage>
</organism>
<dbReference type="OrthoDB" id="3635128at2759"/>
<feature type="region of interest" description="Disordered" evidence="1">
    <location>
        <begin position="210"/>
        <end position="255"/>
    </location>
</feature>
<name>A0A2S6CIV4_9PEZI</name>
<feature type="compositionally biased region" description="Polar residues" evidence="1">
    <location>
        <begin position="1"/>
        <end position="22"/>
    </location>
</feature>
<feature type="compositionally biased region" description="Polar residues" evidence="1">
    <location>
        <begin position="216"/>
        <end position="228"/>
    </location>
</feature>
<feature type="region of interest" description="Disordered" evidence="1">
    <location>
        <begin position="81"/>
        <end position="105"/>
    </location>
</feature>
<keyword evidence="3" id="KW-1185">Reference proteome</keyword>
<feature type="region of interest" description="Disordered" evidence="1">
    <location>
        <begin position="1"/>
        <end position="27"/>
    </location>
</feature>
<evidence type="ECO:0000313" key="3">
    <source>
        <dbReference type="Proteomes" id="UP000237631"/>
    </source>
</evidence>
<reference evidence="3" key="1">
    <citation type="journal article" date="2017" name="bioRxiv">
        <title>Conservation of a gene cluster reveals novel cercosporin biosynthetic mechanisms and extends production to the genus Colletotrichum.</title>
        <authorList>
            <person name="de Jonge R."/>
            <person name="Ebert M.K."/>
            <person name="Huitt-Roehl C.R."/>
            <person name="Pal P."/>
            <person name="Suttle J.C."/>
            <person name="Spanner R.E."/>
            <person name="Neubauer J.D."/>
            <person name="Jurick W.M.II."/>
            <person name="Stott K.A."/>
            <person name="Secor G.A."/>
            <person name="Thomma B.P.H.J."/>
            <person name="Van de Peer Y."/>
            <person name="Townsend C.A."/>
            <person name="Bolton M.D."/>
        </authorList>
    </citation>
    <scope>NUCLEOTIDE SEQUENCE [LARGE SCALE GENOMIC DNA]</scope>
    <source>
        <strain evidence="3">CBS538.71</strain>
    </source>
</reference>
<protein>
    <recommendedName>
        <fullName evidence="4">Clr5 domain-containing protein</fullName>
    </recommendedName>
</protein>
<evidence type="ECO:0008006" key="4">
    <source>
        <dbReference type="Google" id="ProtNLM"/>
    </source>
</evidence>
<evidence type="ECO:0000313" key="2">
    <source>
        <dbReference type="EMBL" id="PPJ59665.1"/>
    </source>
</evidence>
<dbReference type="STRING" id="357750.A0A2S6CIV4"/>
<proteinExistence type="predicted"/>
<evidence type="ECO:0000256" key="1">
    <source>
        <dbReference type="SAM" id="MobiDB-lite"/>
    </source>
</evidence>
<dbReference type="Proteomes" id="UP000237631">
    <property type="component" value="Unassembled WGS sequence"/>
</dbReference>
<dbReference type="EMBL" id="PNEN01000366">
    <property type="protein sequence ID" value="PPJ59665.1"/>
    <property type="molecule type" value="Genomic_DNA"/>
</dbReference>
<sequence length="332" mass="36162">MGTASLTFSAHPSSAWTHQRNYTMPGRKEDVEPHRAEIEDLTLNGHNCEQIAAALRAKGLEISAKTISRYRVSWGIRKRAEPKTKGRTFPNRKRFSTGPTKHEQQEARKAEILSRHERGETAEQIAAALQAQGAELRSGPSTITRLLTTWGLIPYDKARARGKHSVAQVAKRAERFTTPKPRKPRAPKQIAVPSNPAEVVHYPSECAFGPKKRAGGTTTIPDSNSNIDPTFDTGPLPDADDDDGEDFPQTAQQDPPSMSVAAELMSAEMLVDLATSTLAAANRVKDLYVARQAGHPLPGTSNVPTDDDIAMAKQKVREAAAVMHDLAVPNIT</sequence>
<dbReference type="AlphaFoldDB" id="A0A2S6CIV4"/>
<accession>A0A2S6CIV4</accession>
<comment type="caution">
    <text evidence="2">The sequence shown here is derived from an EMBL/GenBank/DDBJ whole genome shotgun (WGS) entry which is preliminary data.</text>
</comment>
<gene>
    <name evidence="2" type="ORF">CBER1_01210</name>
</gene>